<dbReference type="PROSITE" id="PS51352">
    <property type="entry name" value="THIOREDOXIN_2"/>
    <property type="match status" value="1"/>
</dbReference>
<dbReference type="GO" id="GO:0006979">
    <property type="term" value="P:response to oxidative stress"/>
    <property type="evidence" value="ECO:0007669"/>
    <property type="project" value="TreeGrafter"/>
</dbReference>
<dbReference type="HOGENOM" id="CLU_042529_4_4_6"/>
<gene>
    <name evidence="8" type="ORF">PKB_4214</name>
</gene>
<dbReference type="NCBIfam" id="NF009668">
    <property type="entry name" value="PRK13189.1"/>
    <property type="match status" value="1"/>
</dbReference>
<dbReference type="PANTHER" id="PTHR10681">
    <property type="entry name" value="THIOREDOXIN PEROXIDASE"/>
    <property type="match status" value="1"/>
</dbReference>
<feature type="domain" description="Thioredoxin" evidence="7">
    <location>
        <begin position="14"/>
        <end position="169"/>
    </location>
</feature>
<dbReference type="GO" id="GO:0045454">
    <property type="term" value="P:cell redox homeostasis"/>
    <property type="evidence" value="ECO:0007669"/>
    <property type="project" value="TreeGrafter"/>
</dbReference>
<dbReference type="InterPro" id="IPR024706">
    <property type="entry name" value="Peroxiredoxin_AhpC-typ"/>
</dbReference>
<dbReference type="InterPro" id="IPR013766">
    <property type="entry name" value="Thioredoxin_domain"/>
</dbReference>
<proteinExistence type="inferred from homology"/>
<dbReference type="InterPro" id="IPR036249">
    <property type="entry name" value="Thioredoxin-like_sf"/>
</dbReference>
<comment type="similarity">
    <text evidence="1">Belongs to the peroxiredoxin family. AhpC/Prx1 subfamily.</text>
</comment>
<reference evidence="8 9" key="1">
    <citation type="submission" date="2013-03" db="EMBL/GenBank/DDBJ databases">
        <authorList>
            <person name="Linke B."/>
        </authorList>
    </citation>
    <scope>NUCLEOTIDE SEQUENCE [LARGE SCALE GENOMIC DNA]</scope>
    <source>
        <strain evidence="8 9">B13</strain>
    </source>
</reference>
<dbReference type="Proteomes" id="UP000025241">
    <property type="component" value="Chromosome I"/>
</dbReference>
<evidence type="ECO:0000256" key="3">
    <source>
        <dbReference type="ARBA" id="ARBA00032824"/>
    </source>
</evidence>
<keyword evidence="2" id="KW-0560">Oxidoreductase</keyword>
<evidence type="ECO:0000256" key="1">
    <source>
        <dbReference type="ARBA" id="ARBA00009796"/>
    </source>
</evidence>
<evidence type="ECO:0000256" key="5">
    <source>
        <dbReference type="PIRSR" id="PIRSR000239-1"/>
    </source>
</evidence>
<evidence type="ECO:0000313" key="9">
    <source>
        <dbReference type="Proteomes" id="UP000025241"/>
    </source>
</evidence>
<protein>
    <recommendedName>
        <fullName evidence="3">Thioredoxin peroxidase</fullName>
    </recommendedName>
</protein>
<dbReference type="PATRIC" id="fig|1301098.3.peg.4219"/>
<dbReference type="EMBL" id="HG322950">
    <property type="protein sequence ID" value="CDF85539.1"/>
    <property type="molecule type" value="Genomic_DNA"/>
</dbReference>
<dbReference type="PIRSF" id="PIRSF000239">
    <property type="entry name" value="AHPC"/>
    <property type="match status" value="1"/>
</dbReference>
<dbReference type="PANTHER" id="PTHR10681:SF128">
    <property type="entry name" value="THIOREDOXIN-DEPENDENT PEROXIDE REDUCTASE, MITOCHONDRIAL"/>
    <property type="match status" value="1"/>
</dbReference>
<name>A0A024HLP9_PSEKB</name>
<dbReference type="GO" id="GO:0008379">
    <property type="term" value="F:thioredoxin peroxidase activity"/>
    <property type="evidence" value="ECO:0007669"/>
    <property type="project" value="TreeGrafter"/>
</dbReference>
<dbReference type="SUPFAM" id="SSF52833">
    <property type="entry name" value="Thioredoxin-like"/>
    <property type="match status" value="1"/>
</dbReference>
<feature type="region of interest" description="Disordered" evidence="6">
    <location>
        <begin position="1"/>
        <end position="20"/>
    </location>
</feature>
<dbReference type="GO" id="GO:0042744">
    <property type="term" value="P:hydrogen peroxide catabolic process"/>
    <property type="evidence" value="ECO:0007669"/>
    <property type="project" value="TreeGrafter"/>
</dbReference>
<dbReference type="KEGG" id="pkc:PKB_4214"/>
<evidence type="ECO:0000256" key="2">
    <source>
        <dbReference type="ARBA" id="ARBA00023002"/>
    </source>
</evidence>
<reference evidence="8 9" key="2">
    <citation type="submission" date="2014-05" db="EMBL/GenBank/DDBJ databases">
        <title>Genome sequence of the 3-chlorobenzoate degrading bacterium Pseudomonas knackmussii B13 shows multiple evidence for horizontal gene transfer.</title>
        <authorList>
            <person name="Miyazaki R."/>
            <person name="Bertelli C."/>
            <person name="Falquet L."/>
            <person name="Robinson-Rechavi M."/>
            <person name="Gharib W."/>
            <person name="Roy S."/>
            <person name="Van der Meer J.R."/>
        </authorList>
    </citation>
    <scope>NUCLEOTIDE SEQUENCE [LARGE SCALE GENOMIC DNA]</scope>
    <source>
        <strain evidence="8 9">B13</strain>
    </source>
</reference>
<dbReference type="eggNOG" id="COG0450">
    <property type="taxonomic scope" value="Bacteria"/>
</dbReference>
<dbReference type="InterPro" id="IPR050217">
    <property type="entry name" value="Peroxiredoxin"/>
</dbReference>
<dbReference type="InterPro" id="IPR000866">
    <property type="entry name" value="AhpC/TSA"/>
</dbReference>
<evidence type="ECO:0000256" key="6">
    <source>
        <dbReference type="SAM" id="MobiDB-lite"/>
    </source>
</evidence>
<sequence>MEPIVSPAPAMPPLRQNDRAPEFRARTTRGDVALSDYRGRWLLLFSHPADFTPVCTSEFIAFARAKPRFDALGCELLALSVDGLYSHLAWIRDIHERFGVAIDFPIIEDPSMAIARGYGMVAADASDSSTARVSYVIDPEGIIRAMNWYPMNVGRSVDELLRLVAALQASDRYGASTPEGWQPEQPLLEPVALDAREALALKPADDEAWYYRWRRP</sequence>
<dbReference type="STRING" id="1301098.PKB_4214"/>
<organism evidence="8 9">
    <name type="scientific">Pseudomonas knackmussii (strain DSM 6978 / CCUG 54928 / LMG 23759 / B13)</name>
    <dbReference type="NCBI Taxonomy" id="1301098"/>
    <lineage>
        <taxon>Bacteria</taxon>
        <taxon>Pseudomonadati</taxon>
        <taxon>Pseudomonadota</taxon>
        <taxon>Gammaproteobacteria</taxon>
        <taxon>Pseudomonadales</taxon>
        <taxon>Pseudomonadaceae</taxon>
        <taxon>Pseudomonas</taxon>
    </lineage>
</organism>
<dbReference type="Gene3D" id="3.40.30.10">
    <property type="entry name" value="Glutaredoxin"/>
    <property type="match status" value="1"/>
</dbReference>
<feature type="active site" description="Cysteine sulfenic acid (-SOH) intermediate; for peroxidase activity" evidence="5">
    <location>
        <position position="55"/>
    </location>
</feature>
<evidence type="ECO:0000259" key="7">
    <source>
        <dbReference type="PROSITE" id="PS51352"/>
    </source>
</evidence>
<keyword evidence="9" id="KW-1185">Reference proteome</keyword>
<accession>A0A024HLP9</accession>
<dbReference type="AlphaFoldDB" id="A0A024HLP9"/>
<dbReference type="GO" id="GO:0033554">
    <property type="term" value="P:cellular response to stress"/>
    <property type="evidence" value="ECO:0007669"/>
    <property type="project" value="TreeGrafter"/>
</dbReference>
<evidence type="ECO:0000313" key="8">
    <source>
        <dbReference type="EMBL" id="CDF85539.1"/>
    </source>
</evidence>
<evidence type="ECO:0000256" key="4">
    <source>
        <dbReference type="ARBA" id="ARBA00037420"/>
    </source>
</evidence>
<dbReference type="GO" id="GO:0005829">
    <property type="term" value="C:cytosol"/>
    <property type="evidence" value="ECO:0007669"/>
    <property type="project" value="TreeGrafter"/>
</dbReference>
<comment type="function">
    <text evidence="4">Thiol-specific peroxidase that catalyzes the reduction of hydrogen peroxide and organic hydroperoxides to water and alcohols, respectively. Plays a role in cell protection against oxidative stress by detoxifying peroxides.</text>
</comment>
<dbReference type="RefSeq" id="WP_236658313.1">
    <property type="nucleotide sequence ID" value="NZ_HG322950.1"/>
</dbReference>
<dbReference type="Pfam" id="PF00578">
    <property type="entry name" value="AhpC-TSA"/>
    <property type="match status" value="1"/>
</dbReference>